<reference evidence="2" key="2">
    <citation type="submission" date="2020-05" db="UniProtKB">
        <authorList>
            <consortium name="EnsemblMetazoa"/>
        </authorList>
    </citation>
    <scope>IDENTIFICATION</scope>
</reference>
<dbReference type="EMBL" id="KE525369">
    <property type="protein sequence ID" value="KFB52231.1"/>
    <property type="molecule type" value="Genomic_DNA"/>
</dbReference>
<dbReference type="VEuPathDB" id="VectorBase:ASIC020344"/>
<dbReference type="AlphaFoldDB" id="A0A084WPT7"/>
<reference evidence="1 3" key="1">
    <citation type="journal article" date="2014" name="BMC Genomics">
        <title>Genome sequence of Anopheles sinensis provides insight into genetics basis of mosquito competence for malaria parasites.</title>
        <authorList>
            <person name="Zhou D."/>
            <person name="Zhang D."/>
            <person name="Ding G."/>
            <person name="Shi L."/>
            <person name="Hou Q."/>
            <person name="Ye Y."/>
            <person name="Xu Y."/>
            <person name="Zhou H."/>
            <person name="Xiong C."/>
            <person name="Li S."/>
            <person name="Yu J."/>
            <person name="Hong S."/>
            <person name="Yu X."/>
            <person name="Zou P."/>
            <person name="Chen C."/>
            <person name="Chang X."/>
            <person name="Wang W."/>
            <person name="Lv Y."/>
            <person name="Sun Y."/>
            <person name="Ma L."/>
            <person name="Shen B."/>
            <person name="Zhu C."/>
        </authorList>
    </citation>
    <scope>NUCLEOTIDE SEQUENCE [LARGE SCALE GENOMIC DNA]</scope>
</reference>
<keyword evidence="3" id="KW-1185">Reference proteome</keyword>
<accession>A0A084WPT7</accession>
<dbReference type="EMBL" id="ATLV01025131">
    <property type="status" value="NOT_ANNOTATED_CDS"/>
    <property type="molecule type" value="Genomic_DNA"/>
</dbReference>
<evidence type="ECO:0000313" key="2">
    <source>
        <dbReference type="EnsemblMetazoa" id="ASIC020344-PA"/>
    </source>
</evidence>
<sequence length="67" mass="7781">MSPAKPTQTVWHVRAAGRRKLTRHKGQPDYRRGHERTCAMICYSLQPTKYAFPARQTRTRVGCLQKP</sequence>
<name>A0A084WPT7_ANOSI</name>
<gene>
    <name evidence="1" type="ORF">ZHAS_00020344</name>
</gene>
<evidence type="ECO:0000313" key="3">
    <source>
        <dbReference type="Proteomes" id="UP000030765"/>
    </source>
</evidence>
<proteinExistence type="predicted"/>
<protein>
    <submittedName>
        <fullName evidence="1 2">Uncharacterized protein</fullName>
    </submittedName>
</protein>
<evidence type="ECO:0000313" key="1">
    <source>
        <dbReference type="EMBL" id="KFB52231.1"/>
    </source>
</evidence>
<dbReference type="EnsemblMetazoa" id="ASIC020344-RA">
    <property type="protein sequence ID" value="ASIC020344-PA"/>
    <property type="gene ID" value="ASIC020344"/>
</dbReference>
<dbReference type="Proteomes" id="UP000030765">
    <property type="component" value="Unassembled WGS sequence"/>
</dbReference>
<organism evidence="1">
    <name type="scientific">Anopheles sinensis</name>
    <name type="common">Mosquito</name>
    <dbReference type="NCBI Taxonomy" id="74873"/>
    <lineage>
        <taxon>Eukaryota</taxon>
        <taxon>Metazoa</taxon>
        <taxon>Ecdysozoa</taxon>
        <taxon>Arthropoda</taxon>
        <taxon>Hexapoda</taxon>
        <taxon>Insecta</taxon>
        <taxon>Pterygota</taxon>
        <taxon>Neoptera</taxon>
        <taxon>Endopterygota</taxon>
        <taxon>Diptera</taxon>
        <taxon>Nematocera</taxon>
        <taxon>Culicoidea</taxon>
        <taxon>Culicidae</taxon>
        <taxon>Anophelinae</taxon>
        <taxon>Anopheles</taxon>
    </lineage>
</organism>